<name>A0A4R1LCB3_9BACT</name>
<accession>A0A4R1LCB3</accession>
<dbReference type="GO" id="GO:0051537">
    <property type="term" value="F:2 iron, 2 sulfur cluster binding"/>
    <property type="evidence" value="ECO:0007669"/>
    <property type="project" value="TreeGrafter"/>
</dbReference>
<dbReference type="PROSITE" id="PS01152">
    <property type="entry name" value="HESB"/>
    <property type="match status" value="1"/>
</dbReference>
<dbReference type="InterPro" id="IPR000361">
    <property type="entry name" value="ATAP_core_dom"/>
</dbReference>
<dbReference type="Pfam" id="PF01521">
    <property type="entry name" value="Fe-S_biosyn"/>
    <property type="match status" value="1"/>
</dbReference>
<protein>
    <submittedName>
        <fullName evidence="2">Iron-sulfur cluster assembly accessory protein</fullName>
    </submittedName>
</protein>
<organism evidence="2 3">
    <name type="scientific">Acidipila rosea</name>
    <dbReference type="NCBI Taxonomy" id="768535"/>
    <lineage>
        <taxon>Bacteria</taxon>
        <taxon>Pseudomonadati</taxon>
        <taxon>Acidobacteriota</taxon>
        <taxon>Terriglobia</taxon>
        <taxon>Terriglobales</taxon>
        <taxon>Acidobacteriaceae</taxon>
        <taxon>Acidipila</taxon>
    </lineage>
</organism>
<dbReference type="RefSeq" id="WP_243648068.1">
    <property type="nucleotide sequence ID" value="NZ_SMGK01000001.1"/>
</dbReference>
<dbReference type="GO" id="GO:0005506">
    <property type="term" value="F:iron ion binding"/>
    <property type="evidence" value="ECO:0007669"/>
    <property type="project" value="TreeGrafter"/>
</dbReference>
<dbReference type="EMBL" id="SMGK01000001">
    <property type="protein sequence ID" value="TCK75985.1"/>
    <property type="molecule type" value="Genomic_DNA"/>
</dbReference>
<keyword evidence="3" id="KW-1185">Reference proteome</keyword>
<dbReference type="NCBIfam" id="TIGR00049">
    <property type="entry name" value="iron-sulfur cluster assembly accessory protein"/>
    <property type="match status" value="1"/>
</dbReference>
<dbReference type="GO" id="GO:0016226">
    <property type="term" value="P:iron-sulfur cluster assembly"/>
    <property type="evidence" value="ECO:0007669"/>
    <property type="project" value="InterPro"/>
</dbReference>
<dbReference type="Gene3D" id="2.60.300.12">
    <property type="entry name" value="HesB-like domain"/>
    <property type="match status" value="1"/>
</dbReference>
<dbReference type="InterPro" id="IPR016092">
    <property type="entry name" value="ATAP"/>
</dbReference>
<proteinExistence type="predicted"/>
<feature type="domain" description="Core" evidence="1">
    <location>
        <begin position="28"/>
        <end position="126"/>
    </location>
</feature>
<dbReference type="InterPro" id="IPR035903">
    <property type="entry name" value="HesB-like_dom_sf"/>
</dbReference>
<evidence type="ECO:0000259" key="1">
    <source>
        <dbReference type="Pfam" id="PF01521"/>
    </source>
</evidence>
<dbReference type="PANTHER" id="PTHR43011">
    <property type="entry name" value="IRON-SULFUR CLUSTER ASSEMBLY 2 HOMOLOG, MITOCHONDRIAL"/>
    <property type="match status" value="1"/>
</dbReference>
<dbReference type="AlphaFoldDB" id="A0A4R1LCB3"/>
<dbReference type="GO" id="GO:0051539">
    <property type="term" value="F:4 iron, 4 sulfur cluster binding"/>
    <property type="evidence" value="ECO:0007669"/>
    <property type="project" value="TreeGrafter"/>
</dbReference>
<gene>
    <name evidence="2" type="ORF">C7378_0989</name>
</gene>
<evidence type="ECO:0000313" key="3">
    <source>
        <dbReference type="Proteomes" id="UP000295210"/>
    </source>
</evidence>
<dbReference type="SUPFAM" id="SSF89360">
    <property type="entry name" value="HesB-like domain"/>
    <property type="match status" value="1"/>
</dbReference>
<dbReference type="Proteomes" id="UP000295210">
    <property type="component" value="Unassembled WGS sequence"/>
</dbReference>
<sequence>MATTTTTPINETAAPVLGTSAKTTPVILTEPAIGKVREIMATQDPIPAGLRIGVVGGGCSGFQYSMSFENQSGMMDKVFNFDGLKVFVDATSLMYLNGCVVDYVETLEAAGFKFENPNTKSTCGCGSSFSV</sequence>
<evidence type="ECO:0000313" key="2">
    <source>
        <dbReference type="EMBL" id="TCK75985.1"/>
    </source>
</evidence>
<comment type="caution">
    <text evidence="2">The sequence shown here is derived from an EMBL/GenBank/DDBJ whole genome shotgun (WGS) entry which is preliminary data.</text>
</comment>
<dbReference type="PANTHER" id="PTHR43011:SF1">
    <property type="entry name" value="IRON-SULFUR CLUSTER ASSEMBLY 2 HOMOLOG, MITOCHONDRIAL"/>
    <property type="match status" value="1"/>
</dbReference>
<dbReference type="InterPro" id="IPR017870">
    <property type="entry name" value="FeS_cluster_insertion_CS"/>
</dbReference>
<reference evidence="2 3" key="1">
    <citation type="submission" date="2019-03" db="EMBL/GenBank/DDBJ databases">
        <title>Genomic Encyclopedia of Type Strains, Phase IV (KMG-IV): sequencing the most valuable type-strain genomes for metagenomic binning, comparative biology and taxonomic classification.</title>
        <authorList>
            <person name="Goeker M."/>
        </authorList>
    </citation>
    <scope>NUCLEOTIDE SEQUENCE [LARGE SCALE GENOMIC DNA]</scope>
    <source>
        <strain evidence="2 3">DSM 103428</strain>
    </source>
</reference>